<feature type="compositionally biased region" description="Acidic residues" evidence="1">
    <location>
        <begin position="68"/>
        <end position="90"/>
    </location>
</feature>
<evidence type="ECO:0000256" key="1">
    <source>
        <dbReference type="SAM" id="MobiDB-lite"/>
    </source>
</evidence>
<reference evidence="2 3" key="1">
    <citation type="submission" date="2019-03" db="EMBL/GenBank/DDBJ databases">
        <title>Single cell metagenomics reveals metabolic interactions within the superorganism composed of flagellate Streblomastix strix and complex community of Bacteroidetes bacteria on its surface.</title>
        <authorList>
            <person name="Treitli S.C."/>
            <person name="Kolisko M."/>
            <person name="Husnik F."/>
            <person name="Keeling P."/>
            <person name="Hampl V."/>
        </authorList>
    </citation>
    <scope>NUCLEOTIDE SEQUENCE [LARGE SCALE GENOMIC DNA]</scope>
    <source>
        <strain evidence="2">ST1C</strain>
    </source>
</reference>
<dbReference type="Pfam" id="PF10595">
    <property type="entry name" value="FAM161A_B"/>
    <property type="match status" value="1"/>
</dbReference>
<feature type="non-terminal residue" evidence="2">
    <location>
        <position position="1"/>
    </location>
</feature>
<feature type="region of interest" description="Disordered" evidence="1">
    <location>
        <begin position="131"/>
        <end position="157"/>
    </location>
</feature>
<dbReference type="EMBL" id="SNRW01025225">
    <property type="protein sequence ID" value="KAA6361670.1"/>
    <property type="molecule type" value="Genomic_DNA"/>
</dbReference>
<sequence length="298" mass="34956">KRKIDQRKRIQIEGGRQGAYRVLFGTTVWVSDLEKAKKKGRQDLNSQAQIYSKRNKSRRSGRIRSYSEDDAQNIGQDDDYDDEQDDDEQDEIRSNQYVIYGKTLSLRSPVRKRIYKAREIPAAVLENRYQQMMEQKQQRSEQIRAQSKDSLQKDSAAFSFYDRDSGRKERMLRAALMIQEQQLAQLRSPEKKRYKKREDGQRSRSEIKFSERGINPYAITFGKTTRVKDLEKAQMKLSKTDSIGWIQGYVRKSKSASPTQRTRKTGKGIIQKGKLVDFGNMDAQQMLKYSRRPNRMEV</sequence>
<proteinExistence type="predicted"/>
<dbReference type="AlphaFoldDB" id="A0A5J4TUI0"/>
<feature type="compositionally biased region" description="Basic and acidic residues" evidence="1">
    <location>
        <begin position="188"/>
        <end position="206"/>
    </location>
</feature>
<feature type="compositionally biased region" description="Polar residues" evidence="1">
    <location>
        <begin position="43"/>
        <end position="52"/>
    </location>
</feature>
<feature type="region of interest" description="Disordered" evidence="1">
    <location>
        <begin position="186"/>
        <end position="206"/>
    </location>
</feature>
<feature type="compositionally biased region" description="Basic residues" evidence="1">
    <location>
        <begin position="53"/>
        <end position="62"/>
    </location>
</feature>
<protein>
    <submittedName>
        <fullName evidence="2">Uncharacterized protein</fullName>
    </submittedName>
</protein>
<comment type="caution">
    <text evidence="2">The sequence shown here is derived from an EMBL/GenBank/DDBJ whole genome shotgun (WGS) entry which is preliminary data.</text>
</comment>
<organism evidence="2 3">
    <name type="scientific">Streblomastix strix</name>
    <dbReference type="NCBI Taxonomy" id="222440"/>
    <lineage>
        <taxon>Eukaryota</taxon>
        <taxon>Metamonada</taxon>
        <taxon>Preaxostyla</taxon>
        <taxon>Oxymonadida</taxon>
        <taxon>Streblomastigidae</taxon>
        <taxon>Streblomastix</taxon>
    </lineage>
</organism>
<accession>A0A5J4TUI0</accession>
<evidence type="ECO:0000313" key="2">
    <source>
        <dbReference type="EMBL" id="KAA6361670.1"/>
    </source>
</evidence>
<feature type="region of interest" description="Disordered" evidence="1">
    <location>
        <begin position="38"/>
        <end position="94"/>
    </location>
</feature>
<dbReference type="InterPro" id="IPR019579">
    <property type="entry name" value="FAM161A/B"/>
</dbReference>
<evidence type="ECO:0000313" key="3">
    <source>
        <dbReference type="Proteomes" id="UP000324800"/>
    </source>
</evidence>
<gene>
    <name evidence="2" type="ORF">EZS28_042803</name>
</gene>
<feature type="compositionally biased region" description="Basic and acidic residues" evidence="1">
    <location>
        <begin position="136"/>
        <end position="152"/>
    </location>
</feature>
<dbReference type="Proteomes" id="UP000324800">
    <property type="component" value="Unassembled WGS sequence"/>
</dbReference>
<name>A0A5J4TUI0_9EUKA</name>